<name>A0AAF0U171_SOLVR</name>
<evidence type="ECO:0000313" key="2">
    <source>
        <dbReference type="EMBL" id="WMV37377.1"/>
    </source>
</evidence>
<dbReference type="Proteomes" id="UP001234989">
    <property type="component" value="Chromosome 7"/>
</dbReference>
<reference evidence="2" key="1">
    <citation type="submission" date="2023-08" db="EMBL/GenBank/DDBJ databases">
        <title>A de novo genome assembly of Solanum verrucosum Schlechtendal, a Mexican diploid species geographically isolated from the other diploid A-genome species in potato relatives.</title>
        <authorList>
            <person name="Hosaka K."/>
        </authorList>
    </citation>
    <scope>NUCLEOTIDE SEQUENCE</scope>
    <source>
        <tissue evidence="2">Young leaves</tissue>
    </source>
</reference>
<evidence type="ECO:0000256" key="1">
    <source>
        <dbReference type="SAM" id="Phobius"/>
    </source>
</evidence>
<accession>A0AAF0U171</accession>
<keyword evidence="1" id="KW-0812">Transmembrane</keyword>
<gene>
    <name evidence="2" type="ORF">MTR67_030762</name>
</gene>
<keyword evidence="3" id="KW-1185">Reference proteome</keyword>
<dbReference type="AlphaFoldDB" id="A0AAF0U171"/>
<evidence type="ECO:0000313" key="3">
    <source>
        <dbReference type="Proteomes" id="UP001234989"/>
    </source>
</evidence>
<keyword evidence="1" id="KW-1133">Transmembrane helix</keyword>
<feature type="transmembrane region" description="Helical" evidence="1">
    <location>
        <begin position="75"/>
        <end position="95"/>
    </location>
</feature>
<evidence type="ECO:0008006" key="4">
    <source>
        <dbReference type="Google" id="ProtNLM"/>
    </source>
</evidence>
<organism evidence="2 3">
    <name type="scientific">Solanum verrucosum</name>
    <dbReference type="NCBI Taxonomy" id="315347"/>
    <lineage>
        <taxon>Eukaryota</taxon>
        <taxon>Viridiplantae</taxon>
        <taxon>Streptophyta</taxon>
        <taxon>Embryophyta</taxon>
        <taxon>Tracheophyta</taxon>
        <taxon>Spermatophyta</taxon>
        <taxon>Magnoliopsida</taxon>
        <taxon>eudicotyledons</taxon>
        <taxon>Gunneridae</taxon>
        <taxon>Pentapetalae</taxon>
        <taxon>asterids</taxon>
        <taxon>lamiids</taxon>
        <taxon>Solanales</taxon>
        <taxon>Solanaceae</taxon>
        <taxon>Solanoideae</taxon>
        <taxon>Solaneae</taxon>
        <taxon>Solanum</taxon>
    </lineage>
</organism>
<dbReference type="EMBL" id="CP133618">
    <property type="protein sequence ID" value="WMV37377.1"/>
    <property type="molecule type" value="Genomic_DNA"/>
</dbReference>
<sequence>MMSYPSLVFIDGGFTSDLELVRIGARSSFGRLILPQKCRSGCIYTPAKQENIVKRKGDEDWFVLGLVWSCFRRSFVFRGGVFGCCHFWVVSGGGFGRRRDGGRRGSFSFGIWLKLLVVFGFGSCWLFEVEVGSLVHCCCCWFVGEQGNGVVFGSFGSGFWWFWVISPVEFFGAASCYYCCWWQQTKREGKEAWVFGSGVCIAGASPDSGVVVSRNLMNSETFYE</sequence>
<proteinExistence type="predicted"/>
<protein>
    <recommendedName>
        <fullName evidence="4">Transmembrane protein</fullName>
    </recommendedName>
</protein>
<feature type="transmembrane region" description="Helical" evidence="1">
    <location>
        <begin position="107"/>
        <end position="127"/>
    </location>
</feature>
<feature type="transmembrane region" description="Helical" evidence="1">
    <location>
        <begin position="160"/>
        <end position="180"/>
    </location>
</feature>
<keyword evidence="1" id="KW-0472">Membrane</keyword>